<evidence type="ECO:0000256" key="1">
    <source>
        <dbReference type="SAM" id="SignalP"/>
    </source>
</evidence>
<comment type="caution">
    <text evidence="2">The sequence shown here is derived from an EMBL/GenBank/DDBJ whole genome shotgun (WGS) entry which is preliminary data.</text>
</comment>
<feature type="signal peptide" evidence="1">
    <location>
        <begin position="1"/>
        <end position="24"/>
    </location>
</feature>
<evidence type="ECO:0000313" key="3">
    <source>
        <dbReference type="Proteomes" id="UP001519289"/>
    </source>
</evidence>
<dbReference type="Gene3D" id="3.20.20.370">
    <property type="entry name" value="Glycoside hydrolase/deacetylase"/>
    <property type="match status" value="1"/>
</dbReference>
<dbReference type="PANTHER" id="PTHR30105">
    <property type="entry name" value="UNCHARACTERIZED YIBQ-RELATED"/>
    <property type="match status" value="1"/>
</dbReference>
<dbReference type="SUPFAM" id="SSF88713">
    <property type="entry name" value="Glycoside hydrolase/deacetylase"/>
    <property type="match status" value="1"/>
</dbReference>
<dbReference type="InterPro" id="IPR011330">
    <property type="entry name" value="Glyco_hydro/deAcase_b/a-brl"/>
</dbReference>
<accession>A0ABS4JTD2</accession>
<keyword evidence="3" id="KW-1185">Reference proteome</keyword>
<name>A0ABS4JTD2_9FIRM</name>
<dbReference type="InterPro" id="IPR006837">
    <property type="entry name" value="Divergent_DAC"/>
</dbReference>
<dbReference type="RefSeq" id="WP_209466922.1">
    <property type="nucleotide sequence ID" value="NZ_JAGGLG010000017.1"/>
</dbReference>
<dbReference type="Proteomes" id="UP001519289">
    <property type="component" value="Unassembled WGS sequence"/>
</dbReference>
<dbReference type="Pfam" id="PF04748">
    <property type="entry name" value="Polysacc_deac_2"/>
    <property type="match status" value="1"/>
</dbReference>
<feature type="chain" id="PRO_5046268220" evidence="1">
    <location>
        <begin position="25"/>
        <end position="276"/>
    </location>
</feature>
<protein>
    <submittedName>
        <fullName evidence="2">Polysaccharide deacetylase 2 family uncharacterized protein YibQ</fullName>
    </submittedName>
</protein>
<dbReference type="PANTHER" id="PTHR30105:SF2">
    <property type="entry name" value="DIVERGENT POLYSACCHARIDE DEACETYLASE SUPERFAMILY"/>
    <property type="match status" value="1"/>
</dbReference>
<proteinExistence type="predicted"/>
<dbReference type="CDD" id="cd10936">
    <property type="entry name" value="CE4_DAC2"/>
    <property type="match status" value="1"/>
</dbReference>
<dbReference type="EMBL" id="JAGGLG010000017">
    <property type="protein sequence ID" value="MBP2018797.1"/>
    <property type="molecule type" value="Genomic_DNA"/>
</dbReference>
<reference evidence="2 3" key="1">
    <citation type="submission" date="2021-03" db="EMBL/GenBank/DDBJ databases">
        <title>Genomic Encyclopedia of Type Strains, Phase IV (KMG-IV): sequencing the most valuable type-strain genomes for metagenomic binning, comparative biology and taxonomic classification.</title>
        <authorList>
            <person name="Goeker M."/>
        </authorList>
    </citation>
    <scope>NUCLEOTIDE SEQUENCE [LARGE SCALE GENOMIC DNA]</scope>
    <source>
        <strain evidence="2 3">DSM 27138</strain>
    </source>
</reference>
<keyword evidence="1" id="KW-0732">Signal</keyword>
<evidence type="ECO:0000313" key="2">
    <source>
        <dbReference type="EMBL" id="MBP2018797.1"/>
    </source>
</evidence>
<sequence length="276" mass="29729">MRRSQIAWILFMFAATLAVRTGPAAVATLGPDHPYGSVFCDDRPFTGDAPLLAIVIDDLTTGAAGLEELLALGRPLTFAVLPDRPDVGALARRVSALGHEVILHLPMDAGQVNPEWYVGRPISGQQSDEEIQRLVSEWLAAVPEARGMNNHMGTVATQDERVVRAVLEVARRQGKYVLDSMTTENTVVPRTAVAMGVPCMQRSLFLDHEGGKEAAMAQLRALADWAELHGAAIGIGHVGVGREGTAAALAELLPELEARGIRLVTLSELLRHQQEE</sequence>
<gene>
    <name evidence="2" type="ORF">J2Z79_002212</name>
</gene>
<organism evidence="2 3">
    <name type="scientific">Symbiobacterium terraclitae</name>
    <dbReference type="NCBI Taxonomy" id="557451"/>
    <lineage>
        <taxon>Bacteria</taxon>
        <taxon>Bacillati</taxon>
        <taxon>Bacillota</taxon>
        <taxon>Clostridia</taxon>
        <taxon>Eubacteriales</taxon>
        <taxon>Symbiobacteriaceae</taxon>
        <taxon>Symbiobacterium</taxon>
    </lineage>
</organism>